<proteinExistence type="predicted"/>
<dbReference type="Pfam" id="PF01987">
    <property type="entry name" value="AIM24"/>
    <property type="match status" value="1"/>
</dbReference>
<name>A0A7G9YL13_9EURY</name>
<accession>A0A7G9YL13</accession>
<dbReference type="InterPro" id="IPR036983">
    <property type="entry name" value="AIM24_sf"/>
</dbReference>
<gene>
    <name evidence="2" type="ORF">AMAKCJMG_00032</name>
</gene>
<evidence type="ECO:0008006" key="3">
    <source>
        <dbReference type="Google" id="ProtNLM"/>
    </source>
</evidence>
<dbReference type="NCBIfam" id="TIGR00266">
    <property type="entry name" value="TIGR00266 family protein"/>
    <property type="match status" value="1"/>
</dbReference>
<dbReference type="PANTHER" id="PTHR43657:SF1">
    <property type="entry name" value="ALTERED INHERITANCE OF MITOCHONDRIA PROTEIN 24, MITOCHONDRIAL"/>
    <property type="match status" value="1"/>
</dbReference>
<organism evidence="2">
    <name type="scientific">Candidatus Methanogaster sp. ANME-2c ERB4</name>
    <dbReference type="NCBI Taxonomy" id="2759911"/>
    <lineage>
        <taxon>Archaea</taxon>
        <taxon>Methanobacteriati</taxon>
        <taxon>Methanobacteriota</taxon>
        <taxon>Stenosarchaea group</taxon>
        <taxon>Methanomicrobia</taxon>
        <taxon>Methanosarcinales</taxon>
        <taxon>ANME-2 cluster</taxon>
        <taxon>Candidatus Methanogasteraceae</taxon>
        <taxon>Candidatus Methanogaster</taxon>
    </lineage>
</organism>
<dbReference type="PANTHER" id="PTHR43657">
    <property type="entry name" value="TRYPTOPHAN RNA-BINDING ATTENUATOR PROTEIN-LIKE PROTEIN"/>
    <property type="match status" value="1"/>
</dbReference>
<dbReference type="AlphaFoldDB" id="A0A7G9YL13"/>
<dbReference type="InterPro" id="IPR016031">
    <property type="entry name" value="Trp_RNA-bd_attenuator-like_dom"/>
</dbReference>
<feature type="region of interest" description="Disordered" evidence="1">
    <location>
        <begin position="223"/>
        <end position="242"/>
    </location>
</feature>
<protein>
    <recommendedName>
        <fullName evidence="3">TIGR00266 family protein</fullName>
    </recommendedName>
</protein>
<dbReference type="SUPFAM" id="SSF51219">
    <property type="entry name" value="TRAP-like"/>
    <property type="match status" value="1"/>
</dbReference>
<sequence length="242" mass="25422">MRYEITGDNLEVVTIHLDRGEMVYAEAGAMNHMSANMQMEAKMKGGLLGGLKRKFSGESLFLTEFTPSGSNSYVAFAGNVPGRVRPIELRGNVFMAQKDAFLCAESGVDLDISFTQKLGAGFFGGEGFILEKFSGDGTVFIHACGDFVEMDLSDGETVLVDTGSVVGFDATVGYDIKRAGGIKTSLFGGEGIFLTTLTGPGHVILQSMTIANLAAAVRPFMPSGTSGQQSSSSGVLGNLLGD</sequence>
<dbReference type="InterPro" id="IPR002838">
    <property type="entry name" value="AIM24"/>
</dbReference>
<evidence type="ECO:0000256" key="1">
    <source>
        <dbReference type="SAM" id="MobiDB-lite"/>
    </source>
</evidence>
<evidence type="ECO:0000313" key="2">
    <source>
        <dbReference type="EMBL" id="QNO48697.1"/>
    </source>
</evidence>
<dbReference type="EMBL" id="MT631358">
    <property type="protein sequence ID" value="QNO48697.1"/>
    <property type="molecule type" value="Genomic_DNA"/>
</dbReference>
<dbReference type="Gene3D" id="3.60.160.10">
    <property type="entry name" value="Mitochondrial biogenesis AIM24"/>
    <property type="match status" value="1"/>
</dbReference>
<reference evidence="2" key="1">
    <citation type="submission" date="2020-06" db="EMBL/GenBank/DDBJ databases">
        <title>Unique genomic features of the anaerobic methanotrophic archaea.</title>
        <authorList>
            <person name="Chadwick G.L."/>
            <person name="Skennerton C.T."/>
            <person name="Laso-Perez R."/>
            <person name="Leu A.O."/>
            <person name="Speth D.R."/>
            <person name="Yu H."/>
            <person name="Morgan-Lang C."/>
            <person name="Hatzenpichler R."/>
            <person name="Goudeau D."/>
            <person name="Malmstrom R."/>
            <person name="Brazelton W.J."/>
            <person name="Woyke T."/>
            <person name="Hallam S.J."/>
            <person name="Tyson G.W."/>
            <person name="Wegener G."/>
            <person name="Boetius A."/>
            <person name="Orphan V."/>
        </authorList>
    </citation>
    <scope>NUCLEOTIDE SEQUENCE</scope>
</reference>